<reference evidence="2" key="2">
    <citation type="submission" date="2015-06" db="UniProtKB">
        <authorList>
            <consortium name="EnsemblPlants"/>
        </authorList>
    </citation>
    <scope>IDENTIFICATION</scope>
    <source>
        <strain evidence="2">DM1-3 516 R44</strain>
    </source>
</reference>
<evidence type="ECO:0008006" key="4">
    <source>
        <dbReference type="Google" id="ProtNLM"/>
    </source>
</evidence>
<dbReference type="AlphaFoldDB" id="M1DLR8"/>
<proteinExistence type="predicted"/>
<dbReference type="InParanoid" id="M1DLR8"/>
<accession>M1DLR8</accession>
<reference evidence="3" key="1">
    <citation type="journal article" date="2011" name="Nature">
        <title>Genome sequence and analysis of the tuber crop potato.</title>
        <authorList>
            <consortium name="The Potato Genome Sequencing Consortium"/>
        </authorList>
    </citation>
    <scope>NUCLEOTIDE SEQUENCE [LARGE SCALE GENOMIC DNA]</scope>
    <source>
        <strain evidence="3">cv. DM1-3 516 R44</strain>
    </source>
</reference>
<dbReference type="HOGENOM" id="CLU_1985538_0_0_1"/>
<evidence type="ECO:0000256" key="1">
    <source>
        <dbReference type="SAM" id="MobiDB-lite"/>
    </source>
</evidence>
<dbReference type="Proteomes" id="UP000011115">
    <property type="component" value="Unassembled WGS sequence"/>
</dbReference>
<sequence>MRAARVEVVVSSMIDQVIAAALAPIQEDLRAQWEMIMAHEIALDALTIRVEGNVDAPEDPSADMLAILDISSATVTGDVVTSDDDRESDTPKTDKEELEACDNGSQPPEEIVAQTSRAGVEPDTDA</sequence>
<feature type="region of interest" description="Disordered" evidence="1">
    <location>
        <begin position="76"/>
        <end position="126"/>
    </location>
</feature>
<name>M1DLR8_SOLTU</name>
<dbReference type="Gramene" id="PGSC0003DMT400091035">
    <property type="protein sequence ID" value="PGSC0003DMT400091035"/>
    <property type="gene ID" value="PGSC0003DMG400040606"/>
</dbReference>
<dbReference type="PaxDb" id="4113-PGSC0003DMT400091035"/>
<keyword evidence="3" id="KW-1185">Reference proteome</keyword>
<evidence type="ECO:0000313" key="2">
    <source>
        <dbReference type="EnsemblPlants" id="PGSC0003DMT400091035"/>
    </source>
</evidence>
<organism evidence="2 3">
    <name type="scientific">Solanum tuberosum</name>
    <name type="common">Potato</name>
    <dbReference type="NCBI Taxonomy" id="4113"/>
    <lineage>
        <taxon>Eukaryota</taxon>
        <taxon>Viridiplantae</taxon>
        <taxon>Streptophyta</taxon>
        <taxon>Embryophyta</taxon>
        <taxon>Tracheophyta</taxon>
        <taxon>Spermatophyta</taxon>
        <taxon>Magnoliopsida</taxon>
        <taxon>eudicotyledons</taxon>
        <taxon>Gunneridae</taxon>
        <taxon>Pentapetalae</taxon>
        <taxon>asterids</taxon>
        <taxon>lamiids</taxon>
        <taxon>Solanales</taxon>
        <taxon>Solanaceae</taxon>
        <taxon>Solanoideae</taxon>
        <taxon>Solaneae</taxon>
        <taxon>Solanum</taxon>
    </lineage>
</organism>
<protein>
    <recommendedName>
        <fullName evidence="4">Polyprotein protein</fullName>
    </recommendedName>
</protein>
<evidence type="ECO:0000313" key="3">
    <source>
        <dbReference type="Proteomes" id="UP000011115"/>
    </source>
</evidence>
<dbReference type="EnsemblPlants" id="PGSC0003DMT400091035">
    <property type="protein sequence ID" value="PGSC0003DMT400091035"/>
    <property type="gene ID" value="PGSC0003DMG400040606"/>
</dbReference>